<organism evidence="4 5">
    <name type="scientific">Candidatus Uhrbacteria bacterium GW2011_GWD2_52_7</name>
    <dbReference type="NCBI Taxonomy" id="1618989"/>
    <lineage>
        <taxon>Bacteria</taxon>
        <taxon>Candidatus Uhriibacteriota</taxon>
    </lineage>
</organism>
<dbReference type="InterPro" id="IPR031107">
    <property type="entry name" value="Small_HSP"/>
</dbReference>
<dbReference type="CDD" id="cd06464">
    <property type="entry name" value="ACD_sHsps-like"/>
    <property type="match status" value="1"/>
</dbReference>
<comment type="similarity">
    <text evidence="1 2">Belongs to the small heat shock protein (HSP20) family.</text>
</comment>
<evidence type="ECO:0000313" key="5">
    <source>
        <dbReference type="Proteomes" id="UP000034846"/>
    </source>
</evidence>
<keyword evidence="4" id="KW-0346">Stress response</keyword>
<dbReference type="Gene3D" id="2.60.40.790">
    <property type="match status" value="1"/>
</dbReference>
<evidence type="ECO:0000256" key="2">
    <source>
        <dbReference type="RuleBase" id="RU003616"/>
    </source>
</evidence>
<dbReference type="InterPro" id="IPR008978">
    <property type="entry name" value="HSP20-like_chaperone"/>
</dbReference>
<evidence type="ECO:0000256" key="1">
    <source>
        <dbReference type="PROSITE-ProRule" id="PRU00285"/>
    </source>
</evidence>
<gene>
    <name evidence="4" type="ORF">UY72_C0006G0002</name>
</gene>
<name>A0A0G1XI86_9BACT</name>
<protein>
    <submittedName>
        <fullName evidence="4">Small heat shock protein</fullName>
    </submittedName>
</protein>
<feature type="domain" description="SHSP" evidence="3">
    <location>
        <begin position="15"/>
        <end position="128"/>
    </location>
</feature>
<dbReference type="SUPFAM" id="SSF49764">
    <property type="entry name" value="HSP20-like chaperones"/>
    <property type="match status" value="1"/>
</dbReference>
<dbReference type="PROSITE" id="PS01031">
    <property type="entry name" value="SHSP"/>
    <property type="match status" value="1"/>
</dbReference>
<dbReference type="Proteomes" id="UP000034846">
    <property type="component" value="Unassembled WGS sequence"/>
</dbReference>
<sequence length="128" mass="14310">MFAKKHGVAMDELPWQANEGQLAVDVIETPDRVIVRSAIAGVHEDDLQIHVNEDMVTVRGERHIDPLPLSATVHYEECFWGIFSRSVILPCRVKPDEADASLRNGVLVITIPKARGEVAVPVRREHEV</sequence>
<dbReference type="AlphaFoldDB" id="A0A0G1XI86"/>
<dbReference type="EMBL" id="LCRD01000006">
    <property type="protein sequence ID" value="KKW30651.1"/>
    <property type="molecule type" value="Genomic_DNA"/>
</dbReference>
<accession>A0A0G1XI86</accession>
<dbReference type="PANTHER" id="PTHR11527">
    <property type="entry name" value="HEAT-SHOCK PROTEIN 20 FAMILY MEMBER"/>
    <property type="match status" value="1"/>
</dbReference>
<dbReference type="Pfam" id="PF00011">
    <property type="entry name" value="HSP20"/>
    <property type="match status" value="1"/>
</dbReference>
<evidence type="ECO:0000259" key="3">
    <source>
        <dbReference type="PROSITE" id="PS01031"/>
    </source>
</evidence>
<proteinExistence type="inferred from homology"/>
<dbReference type="InterPro" id="IPR002068">
    <property type="entry name" value="A-crystallin/Hsp20_dom"/>
</dbReference>
<evidence type="ECO:0000313" key="4">
    <source>
        <dbReference type="EMBL" id="KKW30651.1"/>
    </source>
</evidence>
<reference evidence="4 5" key="1">
    <citation type="journal article" date="2015" name="Nature">
        <title>rRNA introns, odd ribosomes, and small enigmatic genomes across a large radiation of phyla.</title>
        <authorList>
            <person name="Brown C.T."/>
            <person name="Hug L.A."/>
            <person name="Thomas B.C."/>
            <person name="Sharon I."/>
            <person name="Castelle C.J."/>
            <person name="Singh A."/>
            <person name="Wilkins M.J."/>
            <person name="Williams K.H."/>
            <person name="Banfield J.F."/>
        </authorList>
    </citation>
    <scope>NUCLEOTIDE SEQUENCE [LARGE SCALE GENOMIC DNA]</scope>
</reference>
<comment type="caution">
    <text evidence="4">The sequence shown here is derived from an EMBL/GenBank/DDBJ whole genome shotgun (WGS) entry which is preliminary data.</text>
</comment>